<keyword evidence="1" id="KW-0472">Membrane</keyword>
<dbReference type="EMBL" id="QJKC01000016">
    <property type="protein sequence ID" value="PXX42899.1"/>
    <property type="molecule type" value="Genomic_DNA"/>
</dbReference>
<gene>
    <name evidence="6" type="ORF">DFR38_1169</name>
</gene>
<evidence type="ECO:0000256" key="2">
    <source>
        <dbReference type="ARBA" id="ARBA00022692"/>
    </source>
</evidence>
<keyword evidence="3" id="KW-0998">Cell outer membrane</keyword>
<evidence type="ECO:0000259" key="5">
    <source>
        <dbReference type="Pfam" id="PF08479"/>
    </source>
</evidence>
<dbReference type="GO" id="GO:0008320">
    <property type="term" value="F:protein transmembrane transporter activity"/>
    <property type="evidence" value="ECO:0007669"/>
    <property type="project" value="TreeGrafter"/>
</dbReference>
<keyword evidence="7" id="KW-1185">Reference proteome</keyword>
<dbReference type="PANTHER" id="PTHR34597">
    <property type="entry name" value="SLR1661 PROTEIN"/>
    <property type="match status" value="1"/>
</dbReference>
<evidence type="ECO:0000256" key="3">
    <source>
        <dbReference type="ARBA" id="ARBA00023237"/>
    </source>
</evidence>
<name>A0A318J607_9NEIS</name>
<dbReference type="AlphaFoldDB" id="A0A318J607"/>
<keyword evidence="1" id="KW-1134">Transmembrane beta strand</keyword>
<dbReference type="GO" id="GO:0046819">
    <property type="term" value="P:protein secretion by the type V secretion system"/>
    <property type="evidence" value="ECO:0007669"/>
    <property type="project" value="TreeGrafter"/>
</dbReference>
<dbReference type="InterPro" id="IPR013686">
    <property type="entry name" value="Polypept-transport_assoc_ShlB"/>
</dbReference>
<feature type="domain" description="Polypeptide-transport-associated ShlB-type" evidence="5">
    <location>
        <begin position="18"/>
        <end position="92"/>
    </location>
</feature>
<organism evidence="6 7">
    <name type="scientific">Aquitalea magnusonii</name>
    <dbReference type="NCBI Taxonomy" id="332411"/>
    <lineage>
        <taxon>Bacteria</taxon>
        <taxon>Pseudomonadati</taxon>
        <taxon>Pseudomonadota</taxon>
        <taxon>Betaproteobacteria</taxon>
        <taxon>Neisseriales</taxon>
        <taxon>Chromobacteriaceae</taxon>
        <taxon>Aquitalea</taxon>
    </lineage>
</organism>
<dbReference type="Gene3D" id="2.40.160.50">
    <property type="entry name" value="membrane protein fhac: a member of the omp85/tpsb transporter family"/>
    <property type="match status" value="1"/>
</dbReference>
<proteinExistence type="predicted"/>
<evidence type="ECO:0000313" key="7">
    <source>
        <dbReference type="Proteomes" id="UP000248395"/>
    </source>
</evidence>
<accession>A0A318J607</accession>
<dbReference type="PANTHER" id="PTHR34597:SF6">
    <property type="entry name" value="BLR6126 PROTEIN"/>
    <property type="match status" value="1"/>
</dbReference>
<dbReference type="Proteomes" id="UP000248395">
    <property type="component" value="Unassembled WGS sequence"/>
</dbReference>
<dbReference type="GO" id="GO:0098046">
    <property type="term" value="C:type V protein secretion system complex"/>
    <property type="evidence" value="ECO:0007669"/>
    <property type="project" value="TreeGrafter"/>
</dbReference>
<evidence type="ECO:0000259" key="4">
    <source>
        <dbReference type="Pfam" id="PF03865"/>
    </source>
</evidence>
<dbReference type="Gene3D" id="3.10.20.310">
    <property type="entry name" value="membrane protein fhac"/>
    <property type="match status" value="1"/>
</dbReference>
<sequence>MVLAALSCSAIGATEVQFPVSAFVLDGVSLLPLDQVKARLVKYTGPHQQFADLQQAAQSVQQMYAEAGYELTRVSIPPQDIHSTLVTLRVEEVRIGGIFLQGEKHHDRQNIFNTLPGLQEGAAPNVTRVGRSLRLVNQGSSKQEQITFRQTGDPLVMDAVVSVADAKPAHYAFTLDNSGSASTGYLRSGIALQQDNVFNRDHVLNAQYVTSLTRPADVSIFGASYRIPLYTLGDTVTINGGHSNVNSGTVNTTSGSYGISGSGDSAGVQYSHLLSRYASWDQHLDLAYDYHYFHSSVTSPGSSESLVPDLVDQPLTLTYAGSLRNATQEWSASLSLVQNISGGHLGNAEAYQQSGGRVGARGDFLLWRYHFSLKKNFLNDWQLHLAVDGQESRDALIAGEQFGLGGADSVRGFRERELTDDRGVRGSMEVYGPDIARHWGYAGWHVRPLLFCDGGMLWRNRVQEGEYAHQSVGSAGLGVRVSDEHHLQLRVDYASVFKAGGTEKKGDQMLQAGLSWVY</sequence>
<reference evidence="6 7" key="1">
    <citation type="submission" date="2018-05" db="EMBL/GenBank/DDBJ databases">
        <title>Genomic Encyclopedia of Type Strains, Phase IV (KMG-IV): sequencing the most valuable type-strain genomes for metagenomic binning, comparative biology and taxonomic classification.</title>
        <authorList>
            <person name="Goeker M."/>
        </authorList>
    </citation>
    <scope>NUCLEOTIDE SEQUENCE [LARGE SCALE GENOMIC DNA]</scope>
    <source>
        <strain evidence="6 7">DSM 25134</strain>
    </source>
</reference>
<evidence type="ECO:0000256" key="1">
    <source>
        <dbReference type="ARBA" id="ARBA00022452"/>
    </source>
</evidence>
<comment type="caution">
    <text evidence="6">The sequence shown here is derived from an EMBL/GenBank/DDBJ whole genome shotgun (WGS) entry which is preliminary data.</text>
</comment>
<dbReference type="Pfam" id="PF03865">
    <property type="entry name" value="ShlB"/>
    <property type="match status" value="1"/>
</dbReference>
<dbReference type="Pfam" id="PF08479">
    <property type="entry name" value="POTRA_2"/>
    <property type="match status" value="1"/>
</dbReference>
<dbReference type="InterPro" id="IPR051544">
    <property type="entry name" value="TPS_OM_transporter"/>
</dbReference>
<dbReference type="InterPro" id="IPR005565">
    <property type="entry name" value="Hemolysn_activator_HlyB_C"/>
</dbReference>
<keyword evidence="2" id="KW-0812">Transmembrane</keyword>
<protein>
    <submittedName>
        <fullName evidence="6">Hemolysin activation/secretion protein</fullName>
    </submittedName>
</protein>
<feature type="domain" description="Haemolysin activator HlyB C-terminal" evidence="4">
    <location>
        <begin position="160"/>
        <end position="480"/>
    </location>
</feature>
<evidence type="ECO:0000313" key="6">
    <source>
        <dbReference type="EMBL" id="PXX42899.1"/>
    </source>
</evidence>